<dbReference type="AlphaFoldDB" id="A0AAV7IG68"/>
<name>A0AAV7IG68_COTGL</name>
<keyword evidence="2" id="KW-1185">Reference proteome</keyword>
<evidence type="ECO:0000313" key="2">
    <source>
        <dbReference type="Proteomes" id="UP000826195"/>
    </source>
</evidence>
<evidence type="ECO:0000313" key="1">
    <source>
        <dbReference type="EMBL" id="KAH0550769.1"/>
    </source>
</evidence>
<comment type="caution">
    <text evidence="1">The sequence shown here is derived from an EMBL/GenBank/DDBJ whole genome shotgun (WGS) entry which is preliminary data.</text>
</comment>
<protein>
    <submittedName>
        <fullName evidence="1">Uncharacterized protein</fullName>
    </submittedName>
</protein>
<accession>A0AAV7IG68</accession>
<gene>
    <name evidence="1" type="ORF">KQX54_020754</name>
</gene>
<organism evidence="1 2">
    <name type="scientific">Cotesia glomerata</name>
    <name type="common">Lepidopteran parasitic wasp</name>
    <name type="synonym">Apanteles glomeratus</name>
    <dbReference type="NCBI Taxonomy" id="32391"/>
    <lineage>
        <taxon>Eukaryota</taxon>
        <taxon>Metazoa</taxon>
        <taxon>Ecdysozoa</taxon>
        <taxon>Arthropoda</taxon>
        <taxon>Hexapoda</taxon>
        <taxon>Insecta</taxon>
        <taxon>Pterygota</taxon>
        <taxon>Neoptera</taxon>
        <taxon>Endopterygota</taxon>
        <taxon>Hymenoptera</taxon>
        <taxon>Apocrita</taxon>
        <taxon>Ichneumonoidea</taxon>
        <taxon>Braconidae</taxon>
        <taxon>Microgastrinae</taxon>
        <taxon>Cotesia</taxon>
    </lineage>
</organism>
<reference evidence="1 2" key="1">
    <citation type="journal article" date="2021" name="J. Hered.">
        <title>A chromosome-level genome assembly of the parasitoid wasp, Cotesia glomerata (Hymenoptera: Braconidae).</title>
        <authorList>
            <person name="Pinto B.J."/>
            <person name="Weis J.J."/>
            <person name="Gamble T."/>
            <person name="Ode P.J."/>
            <person name="Paul R."/>
            <person name="Zaspel J.M."/>
        </authorList>
    </citation>
    <scope>NUCLEOTIDE SEQUENCE [LARGE SCALE GENOMIC DNA]</scope>
    <source>
        <strain evidence="1">CgM1</strain>
    </source>
</reference>
<dbReference type="EMBL" id="JAHXZJ010001864">
    <property type="protein sequence ID" value="KAH0550769.1"/>
    <property type="molecule type" value="Genomic_DNA"/>
</dbReference>
<dbReference type="Proteomes" id="UP000826195">
    <property type="component" value="Unassembled WGS sequence"/>
</dbReference>
<sequence length="82" mass="9066">MGSWVVVGSSLAHSGVVFHQEAGTKNNVYTRDIIPFPGYIAGKTFIKCGCENDGVRILGEHHPGMPEQNAEYRLRYSLFVPD</sequence>
<proteinExistence type="predicted"/>